<gene>
    <name evidence="1" type="ORF">PSS4_v1_50015</name>
</gene>
<accession>A0A0S4U1X3</accession>
<dbReference type="AlphaFoldDB" id="A0A0S4U1X3"/>
<name>A0A0S4U1X3_RALSL</name>
<evidence type="ECO:0000313" key="1">
    <source>
        <dbReference type="EMBL" id="CUV16230.1"/>
    </source>
</evidence>
<reference evidence="1" key="1">
    <citation type="submission" date="2015-10" db="EMBL/GenBank/DDBJ databases">
        <authorList>
            <person name="Gilbert D.G."/>
        </authorList>
    </citation>
    <scope>NUCLEOTIDE SEQUENCE</scope>
    <source>
        <strain evidence="1">Phyl III-seqv23</strain>
    </source>
</reference>
<sequence>MRHDATAPRPRLKNNPAQLADDIMCEPIGRCATRKWFKFCSHILRPHGRFSYSKGMPRFPPPMCTCSEPYRINFGNGSVG</sequence>
<dbReference type="EMBL" id="LN899821">
    <property type="protein sequence ID" value="CUV16230.1"/>
    <property type="molecule type" value="Genomic_DNA"/>
</dbReference>
<organism evidence="1">
    <name type="scientific">Ralstonia solanacearum</name>
    <name type="common">Pseudomonas solanacearum</name>
    <dbReference type="NCBI Taxonomy" id="305"/>
    <lineage>
        <taxon>Bacteria</taxon>
        <taxon>Pseudomonadati</taxon>
        <taxon>Pseudomonadota</taxon>
        <taxon>Betaproteobacteria</taxon>
        <taxon>Burkholderiales</taxon>
        <taxon>Burkholderiaceae</taxon>
        <taxon>Ralstonia</taxon>
        <taxon>Ralstonia solanacearum species complex</taxon>
    </lineage>
</organism>
<proteinExistence type="predicted"/>
<protein>
    <submittedName>
        <fullName evidence="1">Uncharacterized protein</fullName>
    </submittedName>
</protein>